<dbReference type="AlphaFoldDB" id="A0A1D2QS17"/>
<comment type="function">
    <text evidence="1">Lipid phosphatase which dephosphorylates phosphatidylglycerophosphate (PGP) to phosphatidylglycerol (PG).</text>
</comment>
<accession>A0A1D2QS17</accession>
<dbReference type="EMBL" id="MDLC01000011">
    <property type="protein sequence ID" value="ODS24320.1"/>
    <property type="molecule type" value="Genomic_DNA"/>
</dbReference>
<dbReference type="GO" id="GO:0009395">
    <property type="term" value="P:phospholipid catabolic process"/>
    <property type="evidence" value="ECO:0007669"/>
    <property type="project" value="UniProtKB-KW"/>
</dbReference>
<keyword evidence="1" id="KW-0460">Magnesium</keyword>
<dbReference type="Proteomes" id="UP000242502">
    <property type="component" value="Unassembled WGS sequence"/>
</dbReference>
<dbReference type="UniPathway" id="UPA00084">
    <property type="reaction ID" value="UER00504"/>
</dbReference>
<dbReference type="PIRSF" id="PIRSF006162">
    <property type="entry name" value="PgpA"/>
    <property type="match status" value="1"/>
</dbReference>
<protein>
    <recommendedName>
        <fullName evidence="1">Phosphatidylglycerophosphatase A</fullName>
        <ecNumber evidence="1">3.1.3.27</ecNumber>
    </recommendedName>
    <alternativeName>
        <fullName evidence="1">Phosphatidylglycerolphosphate phosphatase A</fullName>
    </alternativeName>
</protein>
<keyword evidence="2" id="KW-1133">Transmembrane helix</keyword>
<evidence type="ECO:0000259" key="3">
    <source>
        <dbReference type="Pfam" id="PF04608"/>
    </source>
</evidence>
<dbReference type="PANTHER" id="PTHR36305:SF1">
    <property type="entry name" value="PHOSPHATIDYLGLYCEROPHOSPHATASE A"/>
    <property type="match status" value="1"/>
</dbReference>
<evidence type="ECO:0000256" key="1">
    <source>
        <dbReference type="PIRNR" id="PIRNR006162"/>
    </source>
</evidence>
<dbReference type="GO" id="GO:0008962">
    <property type="term" value="F:phosphatidylglycerophosphatase activity"/>
    <property type="evidence" value="ECO:0007669"/>
    <property type="project" value="UniProtKB-EC"/>
</dbReference>
<feature type="domain" description="YutG/PgpA" evidence="3">
    <location>
        <begin position="9"/>
        <end position="149"/>
    </location>
</feature>
<dbReference type="PANTHER" id="PTHR36305">
    <property type="entry name" value="PHOSPHATIDYLGLYCEROPHOSPHATASE A"/>
    <property type="match status" value="1"/>
</dbReference>
<keyword evidence="1" id="KW-1003">Cell membrane</keyword>
<comment type="subcellular location">
    <subcellularLocation>
        <location evidence="1">Cell inner membrane</location>
        <topology evidence="1">Multi-pass membrane protein</topology>
    </subcellularLocation>
</comment>
<comment type="pathway">
    <text evidence="1">Phospholipid metabolism; phosphatidylglycerol biosynthesis; phosphatidylglycerol from CDP-diacylglycerol: step 2/2.</text>
</comment>
<evidence type="ECO:0000313" key="5">
    <source>
        <dbReference type="Proteomes" id="UP000242502"/>
    </source>
</evidence>
<comment type="cofactor">
    <cofactor evidence="1">
        <name>Mg(2+)</name>
        <dbReference type="ChEBI" id="CHEBI:18420"/>
    </cofactor>
</comment>
<dbReference type="CDD" id="cd06971">
    <property type="entry name" value="PgpA"/>
    <property type="match status" value="1"/>
</dbReference>
<evidence type="ECO:0000256" key="2">
    <source>
        <dbReference type="SAM" id="Phobius"/>
    </source>
</evidence>
<name>A0A1D2QS17_9GAMM</name>
<dbReference type="InterPro" id="IPR026037">
    <property type="entry name" value="PgpA"/>
</dbReference>
<feature type="transmembrane region" description="Helical" evidence="2">
    <location>
        <begin position="127"/>
        <end position="152"/>
    </location>
</feature>
<sequence length="155" mass="17150">MITTPVQLLALGFGSGLVPKAPGTVGTVAAIPFFFLLLLLPIWAYVTVLFITFALGIYLCQSTADDLGVHDHPAIVWDEFVGLWVTLLPVIFLGFTWYWLVSGFILFRFFDIIKPWPIRWFDQQISGGLGIMLDDVVAGIVAALCLWLLIIFSGS</sequence>
<keyword evidence="1" id="KW-0997">Cell inner membrane</keyword>
<reference evidence="4 5" key="1">
    <citation type="journal article" date="2016" name="Appl. Environ. Microbiol.">
        <title>Lack of Overt Genome Reduction in the Bryostatin-Producing Bryozoan Symbiont "Candidatus Endobugula sertula".</title>
        <authorList>
            <person name="Miller I.J."/>
            <person name="Vanee N."/>
            <person name="Fong S.S."/>
            <person name="Lim-Fong G.E."/>
            <person name="Kwan J.C."/>
        </authorList>
    </citation>
    <scope>NUCLEOTIDE SEQUENCE [LARGE SCALE GENOMIC DNA]</scope>
    <source>
        <strain evidence="4">AB1-4</strain>
    </source>
</reference>
<keyword evidence="1" id="KW-0378">Hydrolase</keyword>
<evidence type="ECO:0000313" key="4">
    <source>
        <dbReference type="EMBL" id="ODS24320.1"/>
    </source>
</evidence>
<keyword evidence="1 2" id="KW-0812">Transmembrane</keyword>
<comment type="caution">
    <text evidence="4">The sequence shown here is derived from an EMBL/GenBank/DDBJ whole genome shotgun (WGS) entry which is preliminary data.</text>
</comment>
<gene>
    <name evidence="4" type="ORF">AB835_04485</name>
</gene>
<dbReference type="GO" id="GO:0005886">
    <property type="term" value="C:plasma membrane"/>
    <property type="evidence" value="ECO:0007669"/>
    <property type="project" value="UniProtKB-SubCell"/>
</dbReference>
<dbReference type="GO" id="GO:0006655">
    <property type="term" value="P:phosphatidylglycerol biosynthetic process"/>
    <property type="evidence" value="ECO:0007669"/>
    <property type="project" value="UniProtKB-UniPathway"/>
</dbReference>
<keyword evidence="1" id="KW-0442">Lipid degradation</keyword>
<dbReference type="Pfam" id="PF04608">
    <property type="entry name" value="PgpA"/>
    <property type="match status" value="1"/>
</dbReference>
<dbReference type="SUPFAM" id="SSF101307">
    <property type="entry name" value="YutG-like"/>
    <property type="match status" value="1"/>
</dbReference>
<keyword evidence="1" id="KW-0443">Lipid metabolism</keyword>
<dbReference type="InterPro" id="IPR036681">
    <property type="entry name" value="PgpA-like_sf"/>
</dbReference>
<comment type="catalytic activity">
    <reaction evidence="1">
        <text>a 1,2-diacyl-sn-glycero-3-phospho-(1'-sn-glycero-3'-phosphate) + H2O = a 1,2-diacyl-sn-glycero-3-phospho-(1'-sn-glycerol) + phosphate</text>
        <dbReference type="Rhea" id="RHEA:33751"/>
        <dbReference type="ChEBI" id="CHEBI:15377"/>
        <dbReference type="ChEBI" id="CHEBI:43474"/>
        <dbReference type="ChEBI" id="CHEBI:60110"/>
        <dbReference type="ChEBI" id="CHEBI:64716"/>
        <dbReference type="EC" id="3.1.3.27"/>
    </reaction>
</comment>
<feature type="transmembrane region" description="Helical" evidence="2">
    <location>
        <begin position="33"/>
        <end position="60"/>
    </location>
</feature>
<dbReference type="STRING" id="62101.AB835_04485"/>
<proteinExistence type="predicted"/>
<dbReference type="GO" id="GO:0046872">
    <property type="term" value="F:metal ion binding"/>
    <property type="evidence" value="ECO:0007669"/>
    <property type="project" value="UniProtKB-KW"/>
</dbReference>
<keyword evidence="1" id="KW-0479">Metal-binding</keyword>
<keyword evidence="1" id="KW-0595">Phospholipid degradation</keyword>
<dbReference type="EC" id="3.1.3.27" evidence="1"/>
<feature type="transmembrane region" description="Helical" evidence="2">
    <location>
        <begin position="81"/>
        <end position="107"/>
    </location>
</feature>
<keyword evidence="1 2" id="KW-0472">Membrane</keyword>
<keyword evidence="1" id="KW-1208">Phospholipid metabolism</keyword>
<organism evidence="4 5">
    <name type="scientific">Candidatus Endobugula sertula</name>
    <name type="common">Bugula neritina bacterial symbiont</name>
    <dbReference type="NCBI Taxonomy" id="62101"/>
    <lineage>
        <taxon>Bacteria</taxon>
        <taxon>Pseudomonadati</taxon>
        <taxon>Pseudomonadota</taxon>
        <taxon>Gammaproteobacteria</taxon>
        <taxon>Cellvibrionales</taxon>
        <taxon>Cellvibrionaceae</taxon>
        <taxon>Candidatus Endobugula</taxon>
    </lineage>
</organism>
<dbReference type="InterPro" id="IPR007686">
    <property type="entry name" value="YutG/PgpA"/>
</dbReference>